<dbReference type="InterPro" id="IPR056924">
    <property type="entry name" value="SH3_Tf2-1"/>
</dbReference>
<feature type="compositionally biased region" description="Polar residues" evidence="2">
    <location>
        <begin position="362"/>
        <end position="380"/>
    </location>
</feature>
<feature type="region of interest" description="Disordered" evidence="2">
    <location>
        <begin position="439"/>
        <end position="493"/>
    </location>
</feature>
<evidence type="ECO:0000313" key="4">
    <source>
        <dbReference type="EMBL" id="CAA7043816.1"/>
    </source>
</evidence>
<dbReference type="PROSITE" id="PS50994">
    <property type="entry name" value="INTEGRASE"/>
    <property type="match status" value="1"/>
</dbReference>
<evidence type="ECO:0000259" key="3">
    <source>
        <dbReference type="PROSITE" id="PS50994"/>
    </source>
</evidence>
<accession>A0A6D2K7E6</accession>
<dbReference type="InterPro" id="IPR012337">
    <property type="entry name" value="RNaseH-like_sf"/>
</dbReference>
<keyword evidence="5" id="KW-1185">Reference proteome</keyword>
<dbReference type="GO" id="GO:0003676">
    <property type="term" value="F:nucleic acid binding"/>
    <property type="evidence" value="ECO:0007669"/>
    <property type="project" value="InterPro"/>
</dbReference>
<dbReference type="EMBL" id="CACVBM020001285">
    <property type="protein sequence ID" value="CAA7043816.1"/>
    <property type="molecule type" value="Genomic_DNA"/>
</dbReference>
<sequence>MDFVTGLPMCGKVDSIWVIVDRLTKSAHFLAINKHDKADALAKIYVEEIVKLHGVPASIVLDRDARFSSAFWKALQKRFSTKVHMSTAYHPQTDGQLERTIRTLEDLLRACVLDWGGKWKDYLPLAEFSYNNSFQASIGMSPYEALYGRPCRTPLCWTQVGERSLFGRDFVEETTERIRVLKLKMKEAQDRQKSYADKHRRELEFQVGDLVYLKLITFKGKDKAAATGKLKPRYMGPYKILERIGLVAYKLELPPALVAFHPVFHVSLMKRCVTNGENVVAEPPSDLQDNLTVEGRPVRIIGRRVKAIGRKRVKMIQVVWDCEGEEETTWEPESRMEEKFSKWFEKQPKCSDKPRKGKDSRTNLTARHTASNGSPRSQSRWKLVARSSEEKDWIFFSPQQLVLATTSLFNLRDVKQVRIGALEAVARGSSHDKLTSLLQNEPAARSKKHPQLARKKKPDLKNRNRSRFNSSTVKPNCGPEDLESQLARKQNWN</sequence>
<reference evidence="4" key="1">
    <citation type="submission" date="2020-01" db="EMBL/GenBank/DDBJ databases">
        <authorList>
            <person name="Mishra B."/>
        </authorList>
    </citation>
    <scope>NUCLEOTIDE SEQUENCE [LARGE SCALE GENOMIC DNA]</scope>
</reference>
<dbReference type="PANTHER" id="PTHR45835">
    <property type="entry name" value="YALI0A06105P"/>
    <property type="match status" value="1"/>
</dbReference>
<dbReference type="Gene3D" id="3.30.420.10">
    <property type="entry name" value="Ribonuclease H-like superfamily/Ribonuclease H"/>
    <property type="match status" value="1"/>
</dbReference>
<dbReference type="InterPro" id="IPR001584">
    <property type="entry name" value="Integrase_cat-core"/>
</dbReference>
<dbReference type="InterPro" id="IPR036397">
    <property type="entry name" value="RNaseH_sf"/>
</dbReference>
<organism evidence="4 5">
    <name type="scientific">Microthlaspi erraticum</name>
    <dbReference type="NCBI Taxonomy" id="1685480"/>
    <lineage>
        <taxon>Eukaryota</taxon>
        <taxon>Viridiplantae</taxon>
        <taxon>Streptophyta</taxon>
        <taxon>Embryophyta</taxon>
        <taxon>Tracheophyta</taxon>
        <taxon>Spermatophyta</taxon>
        <taxon>Magnoliopsida</taxon>
        <taxon>eudicotyledons</taxon>
        <taxon>Gunneridae</taxon>
        <taxon>Pentapetalae</taxon>
        <taxon>rosids</taxon>
        <taxon>malvids</taxon>
        <taxon>Brassicales</taxon>
        <taxon>Brassicaceae</taxon>
        <taxon>Coluteocarpeae</taxon>
        <taxon>Microthlaspi</taxon>
    </lineage>
</organism>
<feature type="compositionally biased region" description="Basic and acidic residues" evidence="2">
    <location>
        <begin position="346"/>
        <end position="361"/>
    </location>
</feature>
<protein>
    <recommendedName>
        <fullName evidence="3">Integrase catalytic domain-containing protein</fullName>
    </recommendedName>
</protein>
<feature type="coiled-coil region" evidence="1">
    <location>
        <begin position="171"/>
        <end position="198"/>
    </location>
</feature>
<name>A0A6D2K7E6_9BRAS</name>
<proteinExistence type="predicted"/>
<keyword evidence="1" id="KW-0175">Coiled coil</keyword>
<feature type="region of interest" description="Disordered" evidence="2">
    <location>
        <begin position="346"/>
        <end position="380"/>
    </location>
</feature>
<dbReference type="Pfam" id="PF24626">
    <property type="entry name" value="SH3_Tf2-1"/>
    <property type="match status" value="1"/>
</dbReference>
<evidence type="ECO:0000313" key="5">
    <source>
        <dbReference type="Proteomes" id="UP000467841"/>
    </source>
</evidence>
<dbReference type="OrthoDB" id="115950at2759"/>
<dbReference type="PANTHER" id="PTHR45835:SF99">
    <property type="entry name" value="CHROMO DOMAIN-CONTAINING PROTEIN-RELATED"/>
    <property type="match status" value="1"/>
</dbReference>
<gene>
    <name evidence="4" type="ORF">MERR_LOCUS31051</name>
</gene>
<evidence type="ECO:0000256" key="2">
    <source>
        <dbReference type="SAM" id="MobiDB-lite"/>
    </source>
</evidence>
<dbReference type="Proteomes" id="UP000467841">
    <property type="component" value="Unassembled WGS sequence"/>
</dbReference>
<evidence type="ECO:0000256" key="1">
    <source>
        <dbReference type="SAM" id="Coils"/>
    </source>
</evidence>
<comment type="caution">
    <text evidence="4">The sequence shown here is derived from an EMBL/GenBank/DDBJ whole genome shotgun (WGS) entry which is preliminary data.</text>
</comment>
<dbReference type="SUPFAM" id="SSF53098">
    <property type="entry name" value="Ribonuclease H-like"/>
    <property type="match status" value="1"/>
</dbReference>
<dbReference type="GO" id="GO:0015074">
    <property type="term" value="P:DNA integration"/>
    <property type="evidence" value="ECO:0007669"/>
    <property type="project" value="InterPro"/>
</dbReference>
<feature type="domain" description="Integrase catalytic" evidence="3">
    <location>
        <begin position="1"/>
        <end position="150"/>
    </location>
</feature>
<dbReference type="AlphaFoldDB" id="A0A6D2K7E6"/>
<feature type="compositionally biased region" description="Basic residues" evidence="2">
    <location>
        <begin position="445"/>
        <end position="466"/>
    </location>
</feature>